<dbReference type="KEGG" id="dti:Desti_1327"/>
<dbReference type="GO" id="GO:0009073">
    <property type="term" value="P:aromatic amino acid family biosynthetic process"/>
    <property type="evidence" value="ECO:0007669"/>
    <property type="project" value="UniProtKB-KW"/>
</dbReference>
<dbReference type="eggNOG" id="COG0082">
    <property type="taxonomic scope" value="Bacteria"/>
</dbReference>
<dbReference type="GO" id="GO:0008652">
    <property type="term" value="P:amino acid biosynthetic process"/>
    <property type="evidence" value="ECO:0007669"/>
    <property type="project" value="UniProtKB-KW"/>
</dbReference>
<comment type="function">
    <text evidence="11">Catalyzes the anti-1,4-elimination of the C-3 phosphate and the C-6 proR hydrogen from 5-enolpyruvylshikimate-3-phosphate (EPSP) to yield chorismate, which is the branch point compound that serves as the starting substrate for the three terminal pathways of aromatic amino acid biosynthesis. This reaction introduces a second double bond into the aromatic ring system.</text>
</comment>
<feature type="binding site" evidence="11">
    <location>
        <position position="327"/>
    </location>
    <ligand>
        <name>FMN</name>
        <dbReference type="ChEBI" id="CHEBI:58210"/>
    </ligand>
</feature>
<dbReference type="FunFam" id="3.60.150.10:FF:000002">
    <property type="entry name" value="Chorismate synthase"/>
    <property type="match status" value="1"/>
</dbReference>
<dbReference type="Proteomes" id="UP000006055">
    <property type="component" value="Chromosome"/>
</dbReference>
<dbReference type="EMBL" id="CP003360">
    <property type="protein sequence ID" value="AFM24040.1"/>
    <property type="molecule type" value="Genomic_DNA"/>
</dbReference>
<feature type="binding site" evidence="11">
    <location>
        <begin position="120"/>
        <end position="122"/>
    </location>
    <ligand>
        <name>FMN</name>
        <dbReference type="ChEBI" id="CHEBI:58210"/>
    </ligand>
</feature>
<comment type="subunit">
    <text evidence="11">Homotetramer.</text>
</comment>
<dbReference type="NCBIfam" id="NF003793">
    <property type="entry name" value="PRK05382.1"/>
    <property type="match status" value="1"/>
</dbReference>
<evidence type="ECO:0000313" key="13">
    <source>
        <dbReference type="EMBL" id="AFM24040.1"/>
    </source>
</evidence>
<keyword evidence="9 11" id="KW-0057">Aromatic amino acid biosynthesis</keyword>
<name>I4C399_DESTA</name>
<keyword evidence="14" id="KW-1185">Reference proteome</keyword>
<gene>
    <name evidence="11" type="primary">aroC</name>
    <name evidence="13" type="ordered locus">Desti_1327</name>
</gene>
<dbReference type="Pfam" id="PF01264">
    <property type="entry name" value="Chorismate_synt"/>
    <property type="match status" value="1"/>
</dbReference>
<dbReference type="GO" id="GO:0005829">
    <property type="term" value="C:cytosol"/>
    <property type="evidence" value="ECO:0007669"/>
    <property type="project" value="TreeGrafter"/>
</dbReference>
<dbReference type="AlphaFoldDB" id="I4C399"/>
<evidence type="ECO:0000256" key="4">
    <source>
        <dbReference type="ARBA" id="ARBA00022605"/>
    </source>
</evidence>
<comment type="pathway">
    <text evidence="1 11 12">Metabolic intermediate biosynthesis; chorismate biosynthesis; chorismate from D-erythrose 4-phosphate and phosphoenolpyruvate: step 7/7.</text>
</comment>
<dbReference type="GO" id="GO:0009423">
    <property type="term" value="P:chorismate biosynthetic process"/>
    <property type="evidence" value="ECO:0007669"/>
    <property type="project" value="UniProtKB-UniRule"/>
</dbReference>
<dbReference type="PROSITE" id="PS00788">
    <property type="entry name" value="CHORISMATE_SYNTHASE_2"/>
    <property type="match status" value="1"/>
</dbReference>
<dbReference type="InterPro" id="IPR000453">
    <property type="entry name" value="Chorismate_synth"/>
</dbReference>
<dbReference type="InterPro" id="IPR035904">
    <property type="entry name" value="Chorismate_synth_AroC_sf"/>
</dbReference>
<protein>
    <recommendedName>
        <fullName evidence="3 11">Chorismate synthase</fullName>
        <shortName evidence="11">CS</shortName>
        <ecNumber evidence="3 11">4.2.3.5</ecNumber>
    </recommendedName>
    <alternativeName>
        <fullName evidence="11">5-enolpyruvylshikimate-3-phosphate phospholyase</fullName>
    </alternativeName>
</protein>
<feature type="binding site" evidence="11">
    <location>
        <position position="40"/>
    </location>
    <ligand>
        <name>NADP(+)</name>
        <dbReference type="ChEBI" id="CHEBI:58349"/>
    </ligand>
</feature>
<reference evidence="14" key="1">
    <citation type="submission" date="2012-06" db="EMBL/GenBank/DDBJ databases">
        <title>Complete sequence of chromosome of Desulfomonile tiedjei DSM 6799.</title>
        <authorList>
            <person name="Lucas S."/>
            <person name="Copeland A."/>
            <person name="Lapidus A."/>
            <person name="Glavina del Rio T."/>
            <person name="Dalin E."/>
            <person name="Tice H."/>
            <person name="Bruce D."/>
            <person name="Goodwin L."/>
            <person name="Pitluck S."/>
            <person name="Peters L."/>
            <person name="Ovchinnikova G."/>
            <person name="Zeytun A."/>
            <person name="Lu M."/>
            <person name="Kyrpides N."/>
            <person name="Mavromatis K."/>
            <person name="Ivanova N."/>
            <person name="Brettin T."/>
            <person name="Detter J.C."/>
            <person name="Han C."/>
            <person name="Larimer F."/>
            <person name="Land M."/>
            <person name="Hauser L."/>
            <person name="Markowitz V."/>
            <person name="Cheng J.-F."/>
            <person name="Hugenholtz P."/>
            <person name="Woyke T."/>
            <person name="Wu D."/>
            <person name="Spring S."/>
            <person name="Schroeder M."/>
            <person name="Brambilla E."/>
            <person name="Klenk H.-P."/>
            <person name="Eisen J.A."/>
        </authorList>
    </citation>
    <scope>NUCLEOTIDE SEQUENCE [LARGE SCALE GENOMIC DNA]</scope>
    <source>
        <strain evidence="14">ATCC 49306 / DSM 6799 / DCB-1</strain>
    </source>
</reference>
<dbReference type="PANTHER" id="PTHR21085:SF0">
    <property type="entry name" value="CHORISMATE SYNTHASE"/>
    <property type="match status" value="1"/>
</dbReference>
<dbReference type="CDD" id="cd07304">
    <property type="entry name" value="Chorismate_synthase"/>
    <property type="match status" value="1"/>
</dbReference>
<evidence type="ECO:0000256" key="11">
    <source>
        <dbReference type="HAMAP-Rule" id="MF_00300"/>
    </source>
</evidence>
<comment type="cofactor">
    <cofactor evidence="11 12">
        <name>FMNH2</name>
        <dbReference type="ChEBI" id="CHEBI:57618"/>
    </cofactor>
    <text evidence="11 12">Reduced FMN (FMNH(2)).</text>
</comment>
<dbReference type="PROSITE" id="PS00787">
    <property type="entry name" value="CHORISMATE_SYNTHASE_1"/>
    <property type="match status" value="1"/>
</dbReference>
<keyword evidence="6 11" id="KW-0288">FMN</keyword>
<accession>I4C399</accession>
<dbReference type="SUPFAM" id="SSF103263">
    <property type="entry name" value="Chorismate synthase, AroC"/>
    <property type="match status" value="1"/>
</dbReference>
<evidence type="ECO:0000256" key="9">
    <source>
        <dbReference type="ARBA" id="ARBA00023141"/>
    </source>
</evidence>
<dbReference type="Gene3D" id="3.60.150.10">
    <property type="entry name" value="Chorismate synthase AroC"/>
    <property type="match status" value="1"/>
</dbReference>
<evidence type="ECO:0000256" key="10">
    <source>
        <dbReference type="ARBA" id="ARBA00023239"/>
    </source>
</evidence>
<evidence type="ECO:0000256" key="1">
    <source>
        <dbReference type="ARBA" id="ARBA00005044"/>
    </source>
</evidence>
<dbReference type="PROSITE" id="PS00789">
    <property type="entry name" value="CHORISMATE_SYNTHASE_3"/>
    <property type="match status" value="1"/>
</dbReference>
<dbReference type="EC" id="4.2.3.5" evidence="3 11"/>
<dbReference type="PIRSF" id="PIRSF001456">
    <property type="entry name" value="Chorismate_synth"/>
    <property type="match status" value="1"/>
</dbReference>
<keyword evidence="10 11" id="KW-0456">Lyase</keyword>
<dbReference type="GO" id="GO:0010181">
    <property type="term" value="F:FMN binding"/>
    <property type="evidence" value="ECO:0007669"/>
    <property type="project" value="TreeGrafter"/>
</dbReference>
<keyword evidence="8 11" id="KW-0521">NADP</keyword>
<keyword evidence="4 11" id="KW-0028">Amino-acid biosynthesis</keyword>
<dbReference type="InterPro" id="IPR020541">
    <property type="entry name" value="Chorismate_synthase_CS"/>
</dbReference>
<evidence type="ECO:0000256" key="7">
    <source>
        <dbReference type="ARBA" id="ARBA00022827"/>
    </source>
</evidence>
<dbReference type="UniPathway" id="UPA00053">
    <property type="reaction ID" value="UER00090"/>
</dbReference>
<proteinExistence type="inferred from homology"/>
<evidence type="ECO:0000256" key="8">
    <source>
        <dbReference type="ARBA" id="ARBA00022857"/>
    </source>
</evidence>
<keyword evidence="7 11" id="KW-0274">FAD</keyword>
<comment type="caution">
    <text evidence="11">Lacks conserved residue(s) required for the propagation of feature annotation.</text>
</comment>
<dbReference type="NCBIfam" id="TIGR00033">
    <property type="entry name" value="aroC"/>
    <property type="match status" value="1"/>
</dbReference>
<evidence type="ECO:0000256" key="2">
    <source>
        <dbReference type="ARBA" id="ARBA00008014"/>
    </source>
</evidence>
<comment type="similarity">
    <text evidence="2 11 12">Belongs to the chorismate synthase family.</text>
</comment>
<dbReference type="GO" id="GO:0004107">
    <property type="term" value="F:chorismate synthase activity"/>
    <property type="evidence" value="ECO:0007669"/>
    <property type="project" value="UniProtKB-UniRule"/>
</dbReference>
<evidence type="ECO:0000256" key="6">
    <source>
        <dbReference type="ARBA" id="ARBA00022643"/>
    </source>
</evidence>
<comment type="catalytic activity">
    <reaction evidence="11 12">
        <text>5-O-(1-carboxyvinyl)-3-phosphoshikimate = chorismate + phosphate</text>
        <dbReference type="Rhea" id="RHEA:21020"/>
        <dbReference type="ChEBI" id="CHEBI:29748"/>
        <dbReference type="ChEBI" id="CHEBI:43474"/>
        <dbReference type="ChEBI" id="CHEBI:57701"/>
        <dbReference type="EC" id="4.2.3.5"/>
    </reaction>
</comment>
<dbReference type="PANTHER" id="PTHR21085">
    <property type="entry name" value="CHORISMATE SYNTHASE"/>
    <property type="match status" value="1"/>
</dbReference>
<dbReference type="HAMAP" id="MF_00300">
    <property type="entry name" value="Chorismate_synth"/>
    <property type="match status" value="1"/>
</dbReference>
<sequence>MLRFITAGESHGPELTVILEGMPAGLPLQSEDIGTDLARRQKSAGSGARMTIEKDRARITAGAMGGLTTGAPICLVIENRDFQSWREKQIPPMTVPRPGHVDLNAAIKYGYPDLRIGLERASARETAARVAAGAVCKKLLEAFDIFVGSYVISIGKIVLQVQNSEHEQLFRSAESNVVRCPDAETAELMIQEIEKAASEGDTLGGIFQCFALRVPPGLGSHVHWERRLSARLLFAVGSVPAVKGVEIGNAFENAGSLGTDVHDEIIVDSSGKQLARKTNRSGGIEGGITTGEPILVRGAMKPISTTLKGLNSVDLASGKPARTVYERSDVCAVPRAAVVGEAMMAFVLAEALLEKLGGDSIEEMKPRFKDLRSGQLDRLVMNNTHWNFGYE</sequence>
<dbReference type="OrthoDB" id="9771806at2"/>
<dbReference type="PATRIC" id="fig|706587.4.peg.1523"/>
<keyword evidence="5 11" id="KW-0285">Flavoprotein</keyword>
<evidence type="ECO:0000256" key="12">
    <source>
        <dbReference type="RuleBase" id="RU000605"/>
    </source>
</evidence>
<evidence type="ECO:0000256" key="5">
    <source>
        <dbReference type="ARBA" id="ARBA00022630"/>
    </source>
</evidence>
<feature type="binding site" evidence="11">
    <location>
        <begin position="301"/>
        <end position="305"/>
    </location>
    <ligand>
        <name>FMN</name>
        <dbReference type="ChEBI" id="CHEBI:58210"/>
    </ligand>
</feature>
<organism evidence="13 14">
    <name type="scientific">Desulfomonile tiedjei (strain ATCC 49306 / DSM 6799 / DCB-1)</name>
    <dbReference type="NCBI Taxonomy" id="706587"/>
    <lineage>
        <taxon>Bacteria</taxon>
        <taxon>Pseudomonadati</taxon>
        <taxon>Thermodesulfobacteriota</taxon>
        <taxon>Desulfomonilia</taxon>
        <taxon>Desulfomonilales</taxon>
        <taxon>Desulfomonilaceae</taxon>
        <taxon>Desulfomonile</taxon>
    </lineage>
</organism>
<evidence type="ECO:0000256" key="3">
    <source>
        <dbReference type="ARBA" id="ARBA00013036"/>
    </source>
</evidence>
<dbReference type="STRING" id="706587.Desti_1327"/>
<dbReference type="HOGENOM" id="CLU_034547_2_0_7"/>
<dbReference type="RefSeq" id="WP_014809191.1">
    <property type="nucleotide sequence ID" value="NC_018025.1"/>
</dbReference>
<evidence type="ECO:0000313" key="14">
    <source>
        <dbReference type="Proteomes" id="UP000006055"/>
    </source>
</evidence>
<feature type="binding site" evidence="11">
    <location>
        <position position="286"/>
    </location>
    <ligand>
        <name>FMN</name>
        <dbReference type="ChEBI" id="CHEBI:58210"/>
    </ligand>
</feature>